<dbReference type="AlphaFoldDB" id="A0AAV5FPU0"/>
<reference evidence="1" key="2">
    <citation type="submission" date="2021-12" db="EMBL/GenBank/DDBJ databases">
        <title>Resequencing data analysis of finger millet.</title>
        <authorList>
            <person name="Hatakeyama M."/>
            <person name="Aluri S."/>
            <person name="Balachadran M.T."/>
            <person name="Sivarajan S.R."/>
            <person name="Poveda L."/>
            <person name="Shimizu-Inatsugi R."/>
            <person name="Schlapbach R."/>
            <person name="Sreeman S.M."/>
            <person name="Shimizu K.K."/>
        </authorList>
    </citation>
    <scope>NUCLEOTIDE SEQUENCE</scope>
</reference>
<dbReference type="InterPro" id="IPR044166">
    <property type="entry name" value="FTRV"/>
</dbReference>
<accession>A0AAV5FPU0</accession>
<dbReference type="Proteomes" id="UP001054889">
    <property type="component" value="Unassembled WGS sequence"/>
</dbReference>
<evidence type="ECO:0000313" key="1">
    <source>
        <dbReference type="EMBL" id="GJN36874.1"/>
    </source>
</evidence>
<keyword evidence="3" id="KW-1185">Reference proteome</keyword>
<dbReference type="GO" id="GO:0015979">
    <property type="term" value="P:photosynthesis"/>
    <property type="evidence" value="ECO:0007669"/>
    <property type="project" value="InterPro"/>
</dbReference>
<dbReference type="InterPro" id="IPR008990">
    <property type="entry name" value="Elect_transpt_acc-like_dom_sf"/>
</dbReference>
<comment type="caution">
    <text evidence="1">The sequence shown here is derived from an EMBL/GenBank/DDBJ whole genome shotgun (WGS) entry which is preliminary data.</text>
</comment>
<dbReference type="EMBL" id="BQKI01000091">
    <property type="protein sequence ID" value="GJN36907.1"/>
    <property type="molecule type" value="Genomic_DNA"/>
</dbReference>
<organism evidence="1 3">
    <name type="scientific">Eleusine coracana subsp. coracana</name>
    <dbReference type="NCBI Taxonomy" id="191504"/>
    <lineage>
        <taxon>Eukaryota</taxon>
        <taxon>Viridiplantae</taxon>
        <taxon>Streptophyta</taxon>
        <taxon>Embryophyta</taxon>
        <taxon>Tracheophyta</taxon>
        <taxon>Spermatophyta</taxon>
        <taxon>Magnoliopsida</taxon>
        <taxon>Liliopsida</taxon>
        <taxon>Poales</taxon>
        <taxon>Poaceae</taxon>
        <taxon>PACMAD clade</taxon>
        <taxon>Chloridoideae</taxon>
        <taxon>Cynodonteae</taxon>
        <taxon>Eleusininae</taxon>
        <taxon>Eleusine</taxon>
    </lineage>
</organism>
<dbReference type="PANTHER" id="PTHR46937">
    <property type="entry name" value="FERREDOXIN-THIOREDOXIN REDUCTASE, VARIABLE CHAIN"/>
    <property type="match status" value="1"/>
</dbReference>
<name>A0AAV5FPU0_ELECO</name>
<protein>
    <submittedName>
        <fullName evidence="1">Uncharacterized protein</fullName>
    </submittedName>
</protein>
<evidence type="ECO:0000313" key="3">
    <source>
        <dbReference type="Proteomes" id="UP001054889"/>
    </source>
</evidence>
<dbReference type="EMBL" id="BQKI01000091">
    <property type="protein sequence ID" value="GJN36874.1"/>
    <property type="molecule type" value="Genomic_DNA"/>
</dbReference>
<proteinExistence type="predicted"/>
<dbReference type="Gene3D" id="2.30.30.50">
    <property type="match status" value="1"/>
</dbReference>
<sequence length="66" mass="7512">MAPLYLYHIIKAPNLEIQGMVGVVRQYMCVWKSKGITAMLLFTQDRVPDQRQGRVQTHPVLCPACP</sequence>
<dbReference type="SUPFAM" id="SSF50090">
    <property type="entry name" value="Electron transport accessory proteins"/>
    <property type="match status" value="1"/>
</dbReference>
<reference evidence="1" key="1">
    <citation type="journal article" date="2018" name="DNA Res.">
        <title>Multiple hybrid de novo genome assembly of finger millet, an orphan allotetraploid crop.</title>
        <authorList>
            <person name="Hatakeyama M."/>
            <person name="Aluri S."/>
            <person name="Balachadran M.T."/>
            <person name="Sivarajan S.R."/>
            <person name="Patrignani A."/>
            <person name="Gruter S."/>
            <person name="Poveda L."/>
            <person name="Shimizu-Inatsugi R."/>
            <person name="Baeten J."/>
            <person name="Francoijs K.J."/>
            <person name="Nataraja K.N."/>
            <person name="Reddy Y.A.N."/>
            <person name="Phadnis S."/>
            <person name="Ravikumar R.L."/>
            <person name="Schlapbach R."/>
            <person name="Sreeman S.M."/>
            <person name="Shimizu K.K."/>
        </authorList>
    </citation>
    <scope>NUCLEOTIDE SEQUENCE</scope>
</reference>
<dbReference type="PANTHER" id="PTHR46937:SF4">
    <property type="entry name" value="FERREDOXIN-THIOREDOXIN REDUCTASE SUBUNIT A1, CHLOROPLASTIC"/>
    <property type="match status" value="1"/>
</dbReference>
<gene>
    <name evidence="1" type="primary">gb25773</name>
    <name evidence="2" type="synonym">gb25809</name>
    <name evidence="1" type="ORF">PR202_gb25773</name>
    <name evidence="2" type="ORF">PR202_gb25809</name>
</gene>
<evidence type="ECO:0000313" key="2">
    <source>
        <dbReference type="EMBL" id="GJN36907.1"/>
    </source>
</evidence>